<comment type="caution">
    <text evidence="4">The sequence shown here is derived from an EMBL/GenBank/DDBJ whole genome shotgun (WGS) entry which is preliminary data.</text>
</comment>
<feature type="compositionally biased region" description="Gly residues" evidence="1">
    <location>
        <begin position="66"/>
        <end position="80"/>
    </location>
</feature>
<evidence type="ECO:0000256" key="1">
    <source>
        <dbReference type="SAM" id="MobiDB-lite"/>
    </source>
</evidence>
<protein>
    <recommendedName>
        <fullName evidence="3">DUF4185 domain-containing protein</fullName>
    </recommendedName>
</protein>
<dbReference type="AlphaFoldDB" id="H5U2J5"/>
<dbReference type="RefSeq" id="WP_005206898.1">
    <property type="nucleotide sequence ID" value="NZ_BAFC01000083.1"/>
</dbReference>
<feature type="chain" id="PRO_5003599509" description="DUF4185 domain-containing protein" evidence="2">
    <location>
        <begin position="35"/>
        <end position="460"/>
    </location>
</feature>
<accession>H5U2J5</accession>
<dbReference type="eggNOG" id="COG4409">
    <property type="taxonomic scope" value="Bacteria"/>
</dbReference>
<dbReference type="InterPro" id="IPR025442">
    <property type="entry name" value="DUF4185"/>
</dbReference>
<evidence type="ECO:0000313" key="5">
    <source>
        <dbReference type="Proteomes" id="UP000005845"/>
    </source>
</evidence>
<evidence type="ECO:0000259" key="3">
    <source>
        <dbReference type="Pfam" id="PF13810"/>
    </source>
</evidence>
<proteinExistence type="predicted"/>
<gene>
    <name evidence="4" type="ORF">GOSPT_085_00710</name>
</gene>
<dbReference type="Pfam" id="PF13810">
    <property type="entry name" value="DUF4185"/>
    <property type="match status" value="1"/>
</dbReference>
<keyword evidence="5" id="KW-1185">Reference proteome</keyword>
<dbReference type="EMBL" id="BAFC01000083">
    <property type="protein sequence ID" value="GAB39953.1"/>
    <property type="molecule type" value="Genomic_DNA"/>
</dbReference>
<feature type="region of interest" description="Disordered" evidence="1">
    <location>
        <begin position="66"/>
        <end position="94"/>
    </location>
</feature>
<organism evidence="4 5">
    <name type="scientific">Gordonia sputi NBRC 100414</name>
    <dbReference type="NCBI Taxonomy" id="1089453"/>
    <lineage>
        <taxon>Bacteria</taxon>
        <taxon>Bacillati</taxon>
        <taxon>Actinomycetota</taxon>
        <taxon>Actinomycetes</taxon>
        <taxon>Mycobacteriales</taxon>
        <taxon>Gordoniaceae</taxon>
        <taxon>Gordonia</taxon>
    </lineage>
</organism>
<feature type="signal peptide" evidence="2">
    <location>
        <begin position="1"/>
        <end position="34"/>
    </location>
</feature>
<feature type="domain" description="DUF4185" evidence="3">
    <location>
        <begin position="112"/>
        <end position="452"/>
    </location>
</feature>
<keyword evidence="2" id="KW-0732">Signal</keyword>
<sequence length="460" mass="48595">MLRIRAGARRLVVAALVATSVGAFLVAGEGRATAAPCANAGNGSLPDLGSASGSLGGTGSLGTGSLGTGSLGSGSVGSGSSGARPGLGTQGPLPIYITPRARTVSWVTGPRSINRTFSRFTISGTDLGISWDNGSGQTLMAFGDTFGDCNAAGQEWRHNTLMRTRDTKFDDGVSVPPGVPGDVQSGSPVDAARPTFARELIPALGVSPIETTTIPTAAISLPWGSGYRQFINFMSVRSWGSAGHWVTNYSAVAHSDDNGQNWTVDRDTILVNSPVAAALPFDLPPAEPNNGKFQQNAYVRGHGAQSDYVYQFGTPNGRFGAGFLARFKPTDILDVTKYQYWAGRDRKWVDNIADVPDDGSAIVVPAPVTELSVAWSPYLNKYMMLDGDNGIRIRTADRPEGPWSAPTYLVEKGAVVLYGPMIQPHSPAVVGSSPELFFNASRWSDYNVMLLRADLSKVPH</sequence>
<name>H5U2J5_9ACTN</name>
<reference evidence="4 5" key="1">
    <citation type="submission" date="2012-02" db="EMBL/GenBank/DDBJ databases">
        <title>Whole genome shotgun sequence of Gordonia sputi NBRC 100414.</title>
        <authorList>
            <person name="Yoshida I."/>
            <person name="Hosoyama A."/>
            <person name="Tsuchikane K."/>
            <person name="Katsumata H."/>
            <person name="Yamazaki S."/>
            <person name="Fujita N."/>
        </authorList>
    </citation>
    <scope>NUCLEOTIDE SEQUENCE [LARGE SCALE GENOMIC DNA]</scope>
    <source>
        <strain evidence="4 5">NBRC 100414</strain>
    </source>
</reference>
<evidence type="ECO:0000256" key="2">
    <source>
        <dbReference type="SAM" id="SignalP"/>
    </source>
</evidence>
<evidence type="ECO:0000313" key="4">
    <source>
        <dbReference type="EMBL" id="GAB39953.1"/>
    </source>
</evidence>
<dbReference type="Proteomes" id="UP000005845">
    <property type="component" value="Unassembled WGS sequence"/>
</dbReference>